<dbReference type="SUPFAM" id="SSF57924">
    <property type="entry name" value="Inhibitor of apoptosis (IAP) repeat"/>
    <property type="match status" value="2"/>
</dbReference>
<keyword evidence="5" id="KW-1185">Reference proteome</keyword>
<dbReference type="CDD" id="cd00022">
    <property type="entry name" value="BIR"/>
    <property type="match status" value="2"/>
</dbReference>
<dbReference type="PANTHER" id="PTHR46771">
    <property type="entry name" value="DETERIN"/>
    <property type="match status" value="1"/>
</dbReference>
<feature type="compositionally biased region" description="Low complexity" evidence="3">
    <location>
        <begin position="377"/>
        <end position="389"/>
    </location>
</feature>
<keyword evidence="2" id="KW-0862">Zinc</keyword>
<keyword evidence="1" id="KW-0479">Metal-binding</keyword>
<gene>
    <name evidence="4" type="ORF">PG991_005374</name>
</gene>
<dbReference type="InterPro" id="IPR051190">
    <property type="entry name" value="Baculoviral_IAP"/>
</dbReference>
<dbReference type="SMART" id="SM00238">
    <property type="entry name" value="BIR"/>
    <property type="match status" value="2"/>
</dbReference>
<feature type="compositionally biased region" description="Low complexity" evidence="3">
    <location>
        <begin position="628"/>
        <end position="670"/>
    </location>
</feature>
<feature type="compositionally biased region" description="Basic residues" evidence="3">
    <location>
        <begin position="505"/>
        <end position="514"/>
    </location>
</feature>
<feature type="compositionally biased region" description="Polar residues" evidence="3">
    <location>
        <begin position="676"/>
        <end position="688"/>
    </location>
</feature>
<feature type="compositionally biased region" description="Basic residues" evidence="3">
    <location>
        <begin position="362"/>
        <end position="375"/>
    </location>
</feature>
<evidence type="ECO:0000313" key="5">
    <source>
        <dbReference type="Proteomes" id="UP001396898"/>
    </source>
</evidence>
<reference evidence="4 5" key="1">
    <citation type="submission" date="2023-01" db="EMBL/GenBank/DDBJ databases">
        <title>Analysis of 21 Apiospora genomes using comparative genomics revels a genus with tremendous synthesis potential of carbohydrate active enzymes and secondary metabolites.</title>
        <authorList>
            <person name="Sorensen T."/>
        </authorList>
    </citation>
    <scope>NUCLEOTIDE SEQUENCE [LARGE SCALE GENOMIC DNA]</scope>
    <source>
        <strain evidence="4 5">CBS 20057</strain>
    </source>
</reference>
<feature type="region of interest" description="Disordered" evidence="3">
    <location>
        <begin position="482"/>
        <end position="712"/>
    </location>
</feature>
<evidence type="ECO:0000313" key="4">
    <source>
        <dbReference type="EMBL" id="KAK8028318.1"/>
    </source>
</evidence>
<feature type="compositionally biased region" description="Acidic residues" evidence="3">
    <location>
        <begin position="522"/>
        <end position="534"/>
    </location>
</feature>
<dbReference type="Gene3D" id="1.10.1170.10">
    <property type="entry name" value="Inhibitor Of Apoptosis Protein (2mihbC-IAP-1), Chain A"/>
    <property type="match status" value="2"/>
</dbReference>
<name>A0ABR1SAE4_9PEZI</name>
<proteinExistence type="predicted"/>
<feature type="compositionally biased region" description="Acidic residues" evidence="3">
    <location>
        <begin position="282"/>
        <end position="293"/>
    </location>
</feature>
<dbReference type="PANTHER" id="PTHR46771:SF5">
    <property type="entry name" value="DETERIN"/>
    <property type="match status" value="1"/>
</dbReference>
<dbReference type="PROSITE" id="PS50143">
    <property type="entry name" value="BIR_REPEAT_2"/>
    <property type="match status" value="2"/>
</dbReference>
<dbReference type="Pfam" id="PF00653">
    <property type="entry name" value="BIR"/>
    <property type="match status" value="2"/>
</dbReference>
<dbReference type="InterPro" id="IPR001370">
    <property type="entry name" value="BIR_rpt"/>
</dbReference>
<evidence type="ECO:0000256" key="2">
    <source>
        <dbReference type="ARBA" id="ARBA00022833"/>
    </source>
</evidence>
<feature type="compositionally biased region" description="Basic residues" evidence="3">
    <location>
        <begin position="259"/>
        <end position="276"/>
    </location>
</feature>
<feature type="compositionally biased region" description="Basic residues" evidence="3">
    <location>
        <begin position="434"/>
        <end position="445"/>
    </location>
</feature>
<feature type="compositionally biased region" description="Basic and acidic residues" evidence="3">
    <location>
        <begin position="400"/>
        <end position="413"/>
    </location>
</feature>
<feature type="compositionally biased region" description="Low complexity" evidence="3">
    <location>
        <begin position="535"/>
        <end position="547"/>
    </location>
</feature>
<feature type="compositionally biased region" description="Polar residues" evidence="3">
    <location>
        <begin position="331"/>
        <end position="351"/>
    </location>
</feature>
<feature type="compositionally biased region" description="Polar residues" evidence="3">
    <location>
        <begin position="563"/>
        <end position="572"/>
    </location>
</feature>
<evidence type="ECO:0000256" key="3">
    <source>
        <dbReference type="SAM" id="MobiDB-lite"/>
    </source>
</evidence>
<sequence length="803" mass="86993">MDDGEVPDHYYTFEGRLASFQSSQPVSGRKRGPKTLAWPHRGLDENLLARAGFYFEPTADKPDNVVCYLCHARIGGWEDDDSPIEEHLRLSPRCGWAIVTAIEAGLGDYNMDDPSHPSMMEARKATFAKRWPHEGKRAWKCKTKQMVDAGWKYTPTIDSDDMATCTYCQLALDGWEPADKPMNEHYRRSPECPFFRLIDQYQQGPLKKTARGKGTRTSKASRLSVQSVATFASDAPSTLPDYEDSVMTTTSVVTAGGTKKPRAKKATTTRAKKGRGKKDEPIEVLEDPPEDEAPPPPPKPARGRKRASDSVDDSVMTNAEAPAPKKRATRTRQSNNADASVVESSADQSMVDSFPAPPTKTTQKKPRASRAKNARKMSTASTASAMSIPDEAEIPDDAEIDRQLQEDLDRQLSEDEGIAADSDSERRKAPAAKGKAKKAAPKKKSTGSNKEPLGDHAMFDPMPAEVNDADVSAELKAMRANMEAEEASTLQVPKKGRKAAGTTRKASKQTKAQKAKQAALEAEAEAAQEQELEPEAAPAPARGAAPKTIPAPAQPMSDDELSFNATVLTTASAPAKKRGRPKKNSTQPPPAVEEPKPEPPPKAAMHVDFSDEVQMSSTPRPAAKATPERAISPSPAPPEISETPATPKSAISPAPSARQSALSPSQSPQASDEENQPPSSKPSNTANFSRVALEPVAVTPAPSSPSKRNANVLQGLESTHPWTAVDIDEVFEDLNKENINPSSLLQKGAQLTTPERKMTVEEWINHNAGLAEDRLKGECEAMVSKFEQEGGRAMRVLEELVTE</sequence>
<evidence type="ECO:0000256" key="1">
    <source>
        <dbReference type="ARBA" id="ARBA00022723"/>
    </source>
</evidence>
<accession>A0ABR1SAE4</accession>
<comment type="caution">
    <text evidence="4">The sequence shown here is derived from an EMBL/GenBank/DDBJ whole genome shotgun (WGS) entry which is preliminary data.</text>
</comment>
<protein>
    <submittedName>
        <fullName evidence="4">Chromosome segregation protein BIR1</fullName>
    </submittedName>
</protein>
<feature type="region of interest" description="Disordered" evidence="3">
    <location>
        <begin position="251"/>
        <end position="466"/>
    </location>
</feature>
<feature type="compositionally biased region" description="Acidic residues" evidence="3">
    <location>
        <begin position="390"/>
        <end position="399"/>
    </location>
</feature>
<feature type="compositionally biased region" description="Low complexity" evidence="3">
    <location>
        <begin position="695"/>
        <end position="706"/>
    </location>
</feature>
<dbReference type="Proteomes" id="UP001396898">
    <property type="component" value="Unassembled WGS sequence"/>
</dbReference>
<organism evidence="4 5">
    <name type="scientific">Apiospora marii</name>
    <dbReference type="NCBI Taxonomy" id="335849"/>
    <lineage>
        <taxon>Eukaryota</taxon>
        <taxon>Fungi</taxon>
        <taxon>Dikarya</taxon>
        <taxon>Ascomycota</taxon>
        <taxon>Pezizomycotina</taxon>
        <taxon>Sordariomycetes</taxon>
        <taxon>Xylariomycetidae</taxon>
        <taxon>Amphisphaeriales</taxon>
        <taxon>Apiosporaceae</taxon>
        <taxon>Apiospora</taxon>
    </lineage>
</organism>
<dbReference type="EMBL" id="JAQQWI010000007">
    <property type="protein sequence ID" value="KAK8028318.1"/>
    <property type="molecule type" value="Genomic_DNA"/>
</dbReference>